<reference evidence="1" key="1">
    <citation type="submission" date="2023-11" db="EMBL/GenBank/DDBJ databases">
        <authorList>
            <person name="De Vega J J."/>
            <person name="De Vega J J."/>
        </authorList>
    </citation>
    <scope>NUCLEOTIDE SEQUENCE</scope>
</reference>
<sequence length="397" mass="44227">MTSTLKSKRRTRTKPSFPFLVGYTITAAEFKDAVTPLPRYQRLIQTPGGRSYNAALIFSMSFNYLYGIPSPIFIDDESEDDSDLTAVTTRPLLFPTRTVPQNWPEAQRSESPWDQTVLKDMVDKFESIGGRINLAQFKWKVARPESRDYPLGYNFQVALDDDQIPPARPQVLVMSSLFPCESGLSLPDFRSILVTGPYHASAPVHLLLSRATLFPGTRAVLITPSQGVIAAALQEHNDAWLSTHSGQGRTLELSWCTTVYYPPTPAHFAFLLSMLSTDVDKTPSETVLEGQPSLVVLVELSAYFLGDVQVNPDRHSWTLSSYMSLIARVWAFVGGLGKDSPVSVALFDSGLDRLKLPIVKNPSAESKRPSKDENAIFFVQKYFDTMAVFEKGRVMCI</sequence>
<organism evidence="1 2">
    <name type="scientific">Mycena citricolor</name>
    <dbReference type="NCBI Taxonomy" id="2018698"/>
    <lineage>
        <taxon>Eukaryota</taxon>
        <taxon>Fungi</taxon>
        <taxon>Dikarya</taxon>
        <taxon>Basidiomycota</taxon>
        <taxon>Agaricomycotina</taxon>
        <taxon>Agaricomycetes</taxon>
        <taxon>Agaricomycetidae</taxon>
        <taxon>Agaricales</taxon>
        <taxon>Marasmiineae</taxon>
        <taxon>Mycenaceae</taxon>
        <taxon>Mycena</taxon>
    </lineage>
</organism>
<gene>
    <name evidence="1" type="ORF">MYCIT1_LOCUS23188</name>
</gene>
<dbReference type="AlphaFoldDB" id="A0AAD2HK87"/>
<evidence type="ECO:0000313" key="1">
    <source>
        <dbReference type="EMBL" id="CAK5275447.1"/>
    </source>
</evidence>
<name>A0AAD2HK87_9AGAR</name>
<protein>
    <submittedName>
        <fullName evidence="1">Uncharacterized protein</fullName>
    </submittedName>
</protein>
<keyword evidence="2" id="KW-1185">Reference proteome</keyword>
<proteinExistence type="predicted"/>
<comment type="caution">
    <text evidence="1">The sequence shown here is derived from an EMBL/GenBank/DDBJ whole genome shotgun (WGS) entry which is preliminary data.</text>
</comment>
<evidence type="ECO:0000313" key="2">
    <source>
        <dbReference type="Proteomes" id="UP001295794"/>
    </source>
</evidence>
<dbReference type="EMBL" id="CAVNYO010000405">
    <property type="protein sequence ID" value="CAK5275447.1"/>
    <property type="molecule type" value="Genomic_DNA"/>
</dbReference>
<accession>A0AAD2HK87</accession>
<dbReference type="Proteomes" id="UP001295794">
    <property type="component" value="Unassembled WGS sequence"/>
</dbReference>